<protein>
    <submittedName>
        <fullName evidence="2">Glycosyltransferase</fullName>
    </submittedName>
</protein>
<organism evidence="2 3">
    <name type="scientific">Segatella hominis</name>
    <dbReference type="NCBI Taxonomy" id="2518605"/>
    <lineage>
        <taxon>Bacteria</taxon>
        <taxon>Pseudomonadati</taxon>
        <taxon>Bacteroidota</taxon>
        <taxon>Bacteroidia</taxon>
        <taxon>Bacteroidales</taxon>
        <taxon>Prevotellaceae</taxon>
        <taxon>Segatella</taxon>
    </lineage>
</organism>
<feature type="domain" description="Glycosyl transferase family 1" evidence="1">
    <location>
        <begin position="213"/>
        <end position="368"/>
    </location>
</feature>
<keyword evidence="2" id="KW-0808">Transferase</keyword>
<dbReference type="Pfam" id="PF00534">
    <property type="entry name" value="Glycos_transf_1"/>
    <property type="match status" value="1"/>
</dbReference>
<evidence type="ECO:0000313" key="3">
    <source>
        <dbReference type="Proteomes" id="UP000297872"/>
    </source>
</evidence>
<dbReference type="SUPFAM" id="SSF53756">
    <property type="entry name" value="UDP-Glycosyltransferase/glycogen phosphorylase"/>
    <property type="match status" value="1"/>
</dbReference>
<sequence length="390" mass="45122">MNILFCTTSRVSEQKGGTERITARLSNGLRQKGYKIFSAYKSEINSDFPINPCDGEINVTEASLFDYIKMNHIDVIIMQKMTRDIVKIRSFITENHLSCKILSVLHFNPGYEEKALKFKNFYNELKKGQSQKENIKNILRIVGYPLYKILYPLRNKQLYRTVYQYSDKTILLSKSFLTEYKSYASLKDIDRLTIIPNALSYDQFLSLDDISIKKKQVLIVARLNETQKRLSIALKVWRIIENHTQFKDWNLKIVGHGNDTGFYKKLVSQLNLERVEFCGRQNPLTYYKQSRIFIMTSAYEGWGLTLTEAQQFGCVPIAIRSFSSLSDIISNGINGIILESTSITKYADALMHLMNDDKLQSSMAQNAILQSKKFELNSIVDLWEKIILEK</sequence>
<accession>A0A4Y8VJC0</accession>
<evidence type="ECO:0000313" key="2">
    <source>
        <dbReference type="EMBL" id="TFH80521.1"/>
    </source>
</evidence>
<reference evidence="2 3" key="1">
    <citation type="submission" date="2019-02" db="EMBL/GenBank/DDBJ databases">
        <title>Draft Genome Sequence of the Prevotella sp. BCRC 81118, Isolated from Human Feces.</title>
        <authorList>
            <person name="Huang C.-H."/>
        </authorList>
    </citation>
    <scope>NUCLEOTIDE SEQUENCE [LARGE SCALE GENOMIC DNA]</scope>
    <source>
        <strain evidence="2 3">BCRC 81118</strain>
    </source>
</reference>
<proteinExistence type="predicted"/>
<dbReference type="PANTHER" id="PTHR12526:SF628">
    <property type="entry name" value="MANNOSYLGLUCOSYLGLYCERATE SYNTHASE"/>
    <property type="match status" value="1"/>
</dbReference>
<dbReference type="PANTHER" id="PTHR12526">
    <property type="entry name" value="GLYCOSYLTRANSFERASE"/>
    <property type="match status" value="1"/>
</dbReference>
<dbReference type="InterPro" id="IPR001296">
    <property type="entry name" value="Glyco_trans_1"/>
</dbReference>
<comment type="caution">
    <text evidence="2">The sequence shown here is derived from an EMBL/GenBank/DDBJ whole genome shotgun (WGS) entry which is preliminary data.</text>
</comment>
<dbReference type="Proteomes" id="UP000297872">
    <property type="component" value="Unassembled WGS sequence"/>
</dbReference>
<dbReference type="RefSeq" id="WP_134843515.1">
    <property type="nucleotide sequence ID" value="NZ_SGVY01000020.1"/>
</dbReference>
<evidence type="ECO:0000259" key="1">
    <source>
        <dbReference type="Pfam" id="PF00534"/>
    </source>
</evidence>
<name>A0A4Y8VJC0_9BACT</name>
<gene>
    <name evidence="2" type="ORF">EXN75_08805</name>
</gene>
<dbReference type="AlphaFoldDB" id="A0A4Y8VJC0"/>
<dbReference type="OrthoDB" id="9811239at2"/>
<dbReference type="GeneID" id="302995385"/>
<dbReference type="EMBL" id="SGVY01000020">
    <property type="protein sequence ID" value="TFH80521.1"/>
    <property type="molecule type" value="Genomic_DNA"/>
</dbReference>
<keyword evidence="3" id="KW-1185">Reference proteome</keyword>
<dbReference type="Gene3D" id="3.40.50.2000">
    <property type="entry name" value="Glycogen Phosphorylase B"/>
    <property type="match status" value="2"/>
</dbReference>
<dbReference type="GO" id="GO:0016757">
    <property type="term" value="F:glycosyltransferase activity"/>
    <property type="evidence" value="ECO:0007669"/>
    <property type="project" value="InterPro"/>
</dbReference>